<dbReference type="Proteomes" id="UP000316649">
    <property type="component" value="Unassembled WGS sequence"/>
</dbReference>
<protein>
    <submittedName>
        <fullName evidence="1">Uncharacterized protein</fullName>
    </submittedName>
</protein>
<comment type="caution">
    <text evidence="1">The sequence shown here is derived from an EMBL/GenBank/DDBJ whole genome shotgun (WGS) entry which is preliminary data.</text>
</comment>
<accession>A0A557S4B7</accession>
<evidence type="ECO:0000313" key="2">
    <source>
        <dbReference type="Proteomes" id="UP000316649"/>
    </source>
</evidence>
<dbReference type="RefSeq" id="WP_144359588.1">
    <property type="nucleotide sequence ID" value="NZ_VMNH01000017.1"/>
</dbReference>
<reference evidence="1 2" key="1">
    <citation type="submission" date="2019-07" db="EMBL/GenBank/DDBJ databases">
        <title>The pathways for chlorine oxyanion respiration interact through the shared metabolite chlorate.</title>
        <authorList>
            <person name="Barnum T.P."/>
            <person name="Cheng Y."/>
            <person name="Hill K.A."/>
            <person name="Lucas L.N."/>
            <person name="Carlson H.K."/>
            <person name="Coates J.D."/>
        </authorList>
    </citation>
    <scope>NUCLEOTIDE SEQUENCE [LARGE SCALE GENOMIC DNA]</scope>
    <source>
        <strain evidence="1 2">BK-1</strain>
    </source>
</reference>
<proteinExistence type="predicted"/>
<organism evidence="1 2">
    <name type="scientific">Sedimenticola selenatireducens</name>
    <dbReference type="NCBI Taxonomy" id="191960"/>
    <lineage>
        <taxon>Bacteria</taxon>
        <taxon>Pseudomonadati</taxon>
        <taxon>Pseudomonadota</taxon>
        <taxon>Gammaproteobacteria</taxon>
        <taxon>Chromatiales</taxon>
        <taxon>Sedimenticolaceae</taxon>
        <taxon>Sedimenticola</taxon>
    </lineage>
</organism>
<name>A0A557S4B7_9GAMM</name>
<evidence type="ECO:0000313" key="1">
    <source>
        <dbReference type="EMBL" id="TVO72259.1"/>
    </source>
</evidence>
<dbReference type="EMBL" id="VMNH01000017">
    <property type="protein sequence ID" value="TVO72259.1"/>
    <property type="molecule type" value="Genomic_DNA"/>
</dbReference>
<keyword evidence="2" id="KW-1185">Reference proteome</keyword>
<dbReference type="AlphaFoldDB" id="A0A557S4B7"/>
<dbReference type="OrthoDB" id="1399884at2"/>
<gene>
    <name evidence="1" type="ORF">FHP88_13340</name>
</gene>
<sequence>MNSSEHIRQWAVKARNAEKEAHKILSKYESSKSRVVVLKDLLKKLDALPIDVKDYFSEAIECLERDLRRAASVMSWAGFFQVFSEKLYAAHEVDIRSLRTKWNFKDLTELKENYAEAQILDVAKEVKFINKALLRVLQGHLATRNQCAHPTLYKPSLNSCIGYVDEMINKTIQYT</sequence>